<dbReference type="InterPro" id="IPR008965">
    <property type="entry name" value="CBM2/CBM3_carb-bd_dom_sf"/>
</dbReference>
<reference evidence="3 4" key="1">
    <citation type="submission" date="2022-07" db="EMBL/GenBank/DDBJ databases">
        <title>Methylomonas rivi sp. nov., Methylomonas rosea sp. nov., Methylomonas aureus sp. nov. and Methylomonas subterranea sp. nov., four novel methanotrophs isolated from a freshwater creek and the deep terrestrial subsurface.</title>
        <authorList>
            <person name="Abin C."/>
            <person name="Sankaranarayanan K."/>
            <person name="Garner C."/>
            <person name="Sindelar R."/>
            <person name="Kotary K."/>
            <person name="Garner R."/>
            <person name="Barclay S."/>
            <person name="Lawson P."/>
            <person name="Krumholz L."/>
        </authorList>
    </citation>
    <scope>NUCLEOTIDE SEQUENCE [LARGE SCALE GENOMIC DNA]</scope>
    <source>
        <strain evidence="3 4">WSC-7</strain>
    </source>
</reference>
<sequence length="194" mass="19979">MMIKQLKAAIAGIALCAASGVADAAIDLHFAPLNQAADAIEIGLSISGLGDDALATYDFNIQFDPTHLAFSSVAFGDPFLGDELDVFNLGGNSVAADLLAPGVLNLFESSLDDAADLQALQANSFTLAIIRFNLLSSGSSQLDFLINSLADAGGDGLSANTAPLTVNTVAAVPLPGMFWPMVGGLLVVLKRRRS</sequence>
<proteinExistence type="predicted"/>
<evidence type="ECO:0000256" key="1">
    <source>
        <dbReference type="SAM" id="Phobius"/>
    </source>
</evidence>
<keyword evidence="1" id="KW-1133">Transmembrane helix</keyword>
<keyword evidence="4" id="KW-1185">Reference proteome</keyword>
<dbReference type="EMBL" id="JANIBL010000025">
    <property type="protein sequence ID" value="MCQ8117723.1"/>
    <property type="molecule type" value="Genomic_DNA"/>
</dbReference>
<accession>A0ABT1TUI6</accession>
<keyword evidence="1" id="KW-0472">Membrane</keyword>
<evidence type="ECO:0000313" key="4">
    <source>
        <dbReference type="Proteomes" id="UP001524570"/>
    </source>
</evidence>
<protein>
    <submittedName>
        <fullName evidence="3">Cohesin domain-containing protein</fullName>
    </submittedName>
</protein>
<name>A0ABT1TUI6_9GAMM</name>
<dbReference type="Proteomes" id="UP001524570">
    <property type="component" value="Unassembled WGS sequence"/>
</dbReference>
<dbReference type="CDD" id="cd08547">
    <property type="entry name" value="Type_II_cohesin"/>
    <property type="match status" value="1"/>
</dbReference>
<keyword evidence="2" id="KW-0732">Signal</keyword>
<dbReference type="RefSeq" id="WP_256606823.1">
    <property type="nucleotide sequence ID" value="NZ_JANIBL010000025.1"/>
</dbReference>
<feature type="transmembrane region" description="Helical" evidence="1">
    <location>
        <begin position="170"/>
        <end position="189"/>
    </location>
</feature>
<dbReference type="Gene3D" id="2.60.40.680">
    <property type="match status" value="1"/>
</dbReference>
<keyword evidence="1" id="KW-0812">Transmembrane</keyword>
<evidence type="ECO:0000313" key="3">
    <source>
        <dbReference type="EMBL" id="MCQ8117723.1"/>
    </source>
</evidence>
<gene>
    <name evidence="3" type="ORF">NP589_09815</name>
</gene>
<feature type="chain" id="PRO_5045052310" evidence="2">
    <location>
        <begin position="25"/>
        <end position="194"/>
    </location>
</feature>
<feature type="signal peptide" evidence="2">
    <location>
        <begin position="1"/>
        <end position="24"/>
    </location>
</feature>
<evidence type="ECO:0000256" key="2">
    <source>
        <dbReference type="SAM" id="SignalP"/>
    </source>
</evidence>
<comment type="caution">
    <text evidence="3">The sequence shown here is derived from an EMBL/GenBank/DDBJ whole genome shotgun (WGS) entry which is preliminary data.</text>
</comment>
<dbReference type="SUPFAM" id="SSF49384">
    <property type="entry name" value="Carbohydrate-binding domain"/>
    <property type="match status" value="1"/>
</dbReference>
<organism evidence="3 4">
    <name type="scientific">Methylomonas rosea</name>
    <dbReference type="NCBI Taxonomy" id="2952227"/>
    <lineage>
        <taxon>Bacteria</taxon>
        <taxon>Pseudomonadati</taxon>
        <taxon>Pseudomonadota</taxon>
        <taxon>Gammaproteobacteria</taxon>
        <taxon>Methylococcales</taxon>
        <taxon>Methylococcaceae</taxon>
        <taxon>Methylomonas</taxon>
    </lineage>
</organism>